<dbReference type="InterPro" id="IPR024078">
    <property type="entry name" value="LmbE-like_dom_sf"/>
</dbReference>
<dbReference type="SUPFAM" id="SSF102588">
    <property type="entry name" value="LmbE-like"/>
    <property type="match status" value="1"/>
</dbReference>
<keyword evidence="3" id="KW-0472">Membrane</keyword>
<organism evidence="4 5">
    <name type="scientific">Phaedon cochleariae</name>
    <name type="common">Mustard beetle</name>
    <dbReference type="NCBI Taxonomy" id="80249"/>
    <lineage>
        <taxon>Eukaryota</taxon>
        <taxon>Metazoa</taxon>
        <taxon>Ecdysozoa</taxon>
        <taxon>Arthropoda</taxon>
        <taxon>Hexapoda</taxon>
        <taxon>Insecta</taxon>
        <taxon>Pterygota</taxon>
        <taxon>Neoptera</taxon>
        <taxon>Endopterygota</taxon>
        <taxon>Coleoptera</taxon>
        <taxon>Polyphaga</taxon>
        <taxon>Cucujiformia</taxon>
        <taxon>Chrysomeloidea</taxon>
        <taxon>Chrysomelidae</taxon>
        <taxon>Chrysomelinae</taxon>
        <taxon>Chrysomelini</taxon>
        <taxon>Phaedon</taxon>
    </lineage>
</organism>
<dbReference type="PANTHER" id="PTHR12993">
    <property type="entry name" value="N-ACETYLGLUCOSAMINYL-PHOSPHATIDYLINOSITOL DE-N-ACETYLASE-RELATED"/>
    <property type="match status" value="1"/>
</dbReference>
<protein>
    <recommendedName>
        <fullName evidence="2">N-acetylglucosaminylphosphatidylinositol deacetylase</fullName>
        <ecNumber evidence="2">3.5.1.89</ecNumber>
    </recommendedName>
</protein>
<evidence type="ECO:0000256" key="3">
    <source>
        <dbReference type="SAM" id="Phobius"/>
    </source>
</evidence>
<dbReference type="AlphaFoldDB" id="A0A9P0GNV3"/>
<dbReference type="EMBL" id="OU896716">
    <property type="protein sequence ID" value="CAH1117623.1"/>
    <property type="molecule type" value="Genomic_DNA"/>
</dbReference>
<gene>
    <name evidence="4" type="ORF">PHAECO_LOCUS1467</name>
</gene>
<dbReference type="Proteomes" id="UP001153737">
    <property type="component" value="Chromosome 10"/>
</dbReference>
<sequence length="300" mass="35272">MKISFYSLTGIDPTLLFDDISDSVCEFCSRILIYFEDTVEHLSVAVLLYIAICTLLYFCIIKWQYLSFNREIRHSKRVLFITAHPDDECMFFGPTILFYTRKTNCIVFLICLSTGKNYGMGSTRRKELYISCKVLGIESSNIFVHNHTLLPDAIDARWPTAEISQIISHHVEALDITTLVTFDRYGVSQHNNHCSIYYSVANLILDRKLPKYCGVYVLDTTNKLRKYWLFLDIPLSLLLSKFRYIIGFQDRTIIHKAMKKHKSQLVWFRCLYMYFSRYMLMNTLQQMNLVDIELDLEIED</sequence>
<dbReference type="InterPro" id="IPR003737">
    <property type="entry name" value="GlcNAc_PI_deacetylase-related"/>
</dbReference>
<dbReference type="GO" id="GO:0005783">
    <property type="term" value="C:endoplasmic reticulum"/>
    <property type="evidence" value="ECO:0007669"/>
    <property type="project" value="TreeGrafter"/>
</dbReference>
<keyword evidence="5" id="KW-1185">Reference proteome</keyword>
<dbReference type="PANTHER" id="PTHR12993:SF11">
    <property type="entry name" value="N-ACETYLGLUCOSAMINYL-PHOSPHATIDYLINOSITOL DE-N-ACETYLASE"/>
    <property type="match status" value="1"/>
</dbReference>
<feature type="transmembrane region" description="Helical" evidence="3">
    <location>
        <begin position="42"/>
        <end position="63"/>
    </location>
</feature>
<comment type="similarity">
    <text evidence="1">Belongs to the PIGL family.</text>
</comment>
<name>A0A9P0GNV3_PHACE</name>
<evidence type="ECO:0000256" key="2">
    <source>
        <dbReference type="ARBA" id="ARBA00012176"/>
    </source>
</evidence>
<reference evidence="4" key="2">
    <citation type="submission" date="2022-10" db="EMBL/GenBank/DDBJ databases">
        <authorList>
            <consortium name="ENA_rothamsted_submissions"/>
            <consortium name="culmorum"/>
            <person name="King R."/>
        </authorList>
    </citation>
    <scope>NUCLEOTIDE SEQUENCE</scope>
</reference>
<evidence type="ECO:0000313" key="4">
    <source>
        <dbReference type="EMBL" id="CAH1117623.1"/>
    </source>
</evidence>
<evidence type="ECO:0000313" key="5">
    <source>
        <dbReference type="Proteomes" id="UP001153737"/>
    </source>
</evidence>
<dbReference type="EC" id="3.5.1.89" evidence="2"/>
<evidence type="ECO:0000256" key="1">
    <source>
        <dbReference type="ARBA" id="ARBA00006066"/>
    </source>
</evidence>
<dbReference type="GO" id="GO:0000225">
    <property type="term" value="F:N-acetylglucosaminylphosphatidylinositol deacetylase activity"/>
    <property type="evidence" value="ECO:0007669"/>
    <property type="project" value="UniProtKB-EC"/>
</dbReference>
<reference evidence="4" key="1">
    <citation type="submission" date="2022-01" db="EMBL/GenBank/DDBJ databases">
        <authorList>
            <person name="King R."/>
        </authorList>
    </citation>
    <scope>NUCLEOTIDE SEQUENCE</scope>
</reference>
<keyword evidence="3" id="KW-1133">Transmembrane helix</keyword>
<dbReference type="Pfam" id="PF02585">
    <property type="entry name" value="PIG-L"/>
    <property type="match status" value="1"/>
</dbReference>
<keyword evidence="3" id="KW-0812">Transmembrane</keyword>
<dbReference type="OrthoDB" id="440160at2759"/>
<dbReference type="Gene3D" id="3.40.50.10320">
    <property type="entry name" value="LmbE-like"/>
    <property type="match status" value="1"/>
</dbReference>
<proteinExistence type="inferred from homology"/>
<accession>A0A9P0GNV3</accession>